<evidence type="ECO:0000313" key="2">
    <source>
        <dbReference type="Proteomes" id="UP001597525"/>
    </source>
</evidence>
<sequence length="825" mass="94269">MQLQRQYSEKLLAIQQANESLNNSPSDQTEREDWFDILAQFEVSFLQEKSKMLYHRLFDKGGDFPANLYLDEDDYRFFVDKSRALLLAFAPQYPEAWIELGLQHVLCRRAYVDKGQASFYLQKAIDAAVPAASALYLYYNALGILTDMEKEAASSKLHQMAQEGDLWAVAYNSHLEVWKDDFESVYEHIQPLAQQGDKKLQRHYYETLQYYYARRGEIDLQRQALEEGIKETDSSYCKFVLTELKRREATSAEQLEALIPSYLLAFETGITDAAVQIALIKLSNISADDQKVEDYRDIVFYLQKAWEYNNAYAGYRLACLYLYNELLQNVAQGMEILEELQDNYDQPDAQVELAEIYLEGRFVERDEQRARSIFQQLADKQVPYAQLRLGNFHEYGSAEKQPDYAQAFSLYQQAAQAKLPQALYQVGRYLKYGIHNGEPDLQAAMPYFEEAAAADNAVAITELGIAQELLSPPNYPEAFRYFTRAAELGYPYAYFLQGVYLEYDYHQSGAKLPEEAFKSYSQGAAGHDLSSIYELARCYRFGVGTEANLDKAMDFYRQAAERNHAQALTDLALCHEYGYGVAKNDDKAMEYIAKAVDLGYAYAYYVMGRYYVNGMVEQRAEEGLALLERASAENIAEAKLLLGDYYFFDYDQRGEYDRAFDYYKQAEELGSLTDGLGMCYEFGAGVEANAMQAFKYYQMAAEKGNDGAIYRLGRCFYFGIGTDVDKEKAFQYYEQSGQQGNIYARYFAGLQLLQGDGVLADQAKGAQWIQDAAEGEYAEAQYQLGNCYLMGDGVEENEDIALHWFQRAAENGHEQATRIMKGARG</sequence>
<dbReference type="InterPro" id="IPR011990">
    <property type="entry name" value="TPR-like_helical_dom_sf"/>
</dbReference>
<dbReference type="Gene3D" id="1.25.40.10">
    <property type="entry name" value="Tetratricopeptide repeat domain"/>
    <property type="match status" value="3"/>
</dbReference>
<accession>A0ABW6BIY6</accession>
<dbReference type="SMART" id="SM00671">
    <property type="entry name" value="SEL1"/>
    <property type="match status" value="14"/>
</dbReference>
<dbReference type="InterPro" id="IPR050767">
    <property type="entry name" value="Sel1_AlgK"/>
</dbReference>
<proteinExistence type="predicted"/>
<protein>
    <submittedName>
        <fullName evidence="1">SEL1-like repeat protein</fullName>
    </submittedName>
</protein>
<gene>
    <name evidence="1" type="ORF">ACFS7Y_18825</name>
</gene>
<name>A0ABW6BIY6_9SPHI</name>
<comment type="caution">
    <text evidence="1">The sequence shown here is derived from an EMBL/GenBank/DDBJ whole genome shotgun (WGS) entry which is preliminary data.</text>
</comment>
<dbReference type="InterPro" id="IPR006597">
    <property type="entry name" value="Sel1-like"/>
</dbReference>
<dbReference type="RefSeq" id="WP_320182229.1">
    <property type="nucleotide sequence ID" value="NZ_CP138332.1"/>
</dbReference>
<organism evidence="1 2">
    <name type="scientific">Sphingobacterium bambusae</name>
    <dbReference type="NCBI Taxonomy" id="662858"/>
    <lineage>
        <taxon>Bacteria</taxon>
        <taxon>Pseudomonadati</taxon>
        <taxon>Bacteroidota</taxon>
        <taxon>Sphingobacteriia</taxon>
        <taxon>Sphingobacteriales</taxon>
        <taxon>Sphingobacteriaceae</taxon>
        <taxon>Sphingobacterium</taxon>
    </lineage>
</organism>
<dbReference type="SUPFAM" id="SSF81901">
    <property type="entry name" value="HCP-like"/>
    <property type="match status" value="3"/>
</dbReference>
<dbReference type="PANTHER" id="PTHR11102:SF160">
    <property type="entry name" value="ERAD-ASSOCIATED E3 UBIQUITIN-PROTEIN LIGASE COMPONENT HRD3"/>
    <property type="match status" value="1"/>
</dbReference>
<dbReference type="EMBL" id="JBHUPB010000012">
    <property type="protein sequence ID" value="MFD2969456.1"/>
    <property type="molecule type" value="Genomic_DNA"/>
</dbReference>
<keyword evidence="2" id="KW-1185">Reference proteome</keyword>
<reference evidence="2" key="1">
    <citation type="journal article" date="2019" name="Int. J. Syst. Evol. Microbiol.">
        <title>The Global Catalogue of Microorganisms (GCM) 10K type strain sequencing project: providing services to taxonomists for standard genome sequencing and annotation.</title>
        <authorList>
            <consortium name="The Broad Institute Genomics Platform"/>
            <consortium name="The Broad Institute Genome Sequencing Center for Infectious Disease"/>
            <person name="Wu L."/>
            <person name="Ma J."/>
        </authorList>
    </citation>
    <scope>NUCLEOTIDE SEQUENCE [LARGE SCALE GENOMIC DNA]</scope>
    <source>
        <strain evidence="2">KCTC 22814</strain>
    </source>
</reference>
<dbReference type="PANTHER" id="PTHR11102">
    <property type="entry name" value="SEL-1-LIKE PROTEIN"/>
    <property type="match status" value="1"/>
</dbReference>
<dbReference type="Proteomes" id="UP001597525">
    <property type="component" value="Unassembled WGS sequence"/>
</dbReference>
<evidence type="ECO:0000313" key="1">
    <source>
        <dbReference type="EMBL" id="MFD2969456.1"/>
    </source>
</evidence>
<dbReference type="Pfam" id="PF08238">
    <property type="entry name" value="Sel1"/>
    <property type="match status" value="12"/>
</dbReference>